<comment type="caution">
    <text evidence="6">The sequence shown here is derived from an EMBL/GenBank/DDBJ whole genome shotgun (WGS) entry which is preliminary data.</text>
</comment>
<feature type="chain" id="PRO_5045141271" description="DUF11 domain-containing protein" evidence="2">
    <location>
        <begin position="31"/>
        <end position="1052"/>
    </location>
</feature>
<evidence type="ECO:0000313" key="6">
    <source>
        <dbReference type="EMBL" id="MFC0716266.1"/>
    </source>
</evidence>
<dbReference type="InterPro" id="IPR055354">
    <property type="entry name" value="DUF7507"/>
</dbReference>
<dbReference type="PANTHER" id="PTHR34819">
    <property type="entry name" value="LARGE CYSTEINE-RICH PERIPLASMIC PROTEIN OMCB"/>
    <property type="match status" value="1"/>
</dbReference>
<dbReference type="Pfam" id="PF01345">
    <property type="entry name" value="DUF11"/>
    <property type="match status" value="1"/>
</dbReference>
<dbReference type="InterPro" id="IPR001434">
    <property type="entry name" value="OmcB-like_DUF11"/>
</dbReference>
<keyword evidence="7" id="KW-1185">Reference proteome</keyword>
<feature type="domain" description="DUF11" evidence="3">
    <location>
        <begin position="550"/>
        <end position="642"/>
    </location>
</feature>
<dbReference type="NCBIfam" id="TIGR01451">
    <property type="entry name" value="B_ant_repeat"/>
    <property type="match status" value="3"/>
</dbReference>
<sequence length="1052" mass="107430">MKPDRSKTVAKLRRTWSAGVLLLGGLLAQALPGTAAAQAIQTDCRLANPNSLGQYVAEICWFQFGNVNEVLAGGTSGTTRDYDVALPDGSRITYTSRVSGGSHSNAGLQVRQVPAWTGSHFSGTSGYYTILTPNAAALNTPSDGRGNAVVLTLQDIRLFAPDGREINDLPFQVIMADAERLNNNPESVDFGVVSGGQPWQVMEWLGNSPSNNVSQSIPPASSLCRQSPHIDCRRFTGTSGGNANTVVLASNRDPGSSAPFTVMAQIHSNAGQGFAVGVRWGSVRLRKSLPEGRISPQDQFTYRIRNLVGAEVASGTTSGTTSIAPWISTMAMPGNRLVLEEVMAPGSSSVLGQYSRWVRCQVADGGPILIDQAYNPASPPQIVLDSGEPGDNIDCEIVNRPAQFDLTVEKTVSQINGQPAAPGAMVSPGDVVTYQIEVANTGSVQAIVPVGAVSEGIPENTEVVETGNDFTCYLNSCSNAAALDIAPGSSVVLDFIVRVDDPLADGVTEISNHVAVDGVDCASAGNSCSEILPIAPAVTVEKSATPDSGSAVLSGAQVSYTLTVTVADAATTSAVVLSDTLGAGLAFGSVTSPGGFTHDGTNAPMHVFTLPAGAAVGTHSVTYTANVASDAGTTVANTVRAEGGGGPEPVCVDCATEHPVNRPSLELIKTGTLSADESTITYAFSVENTGNVVLNNVTVSDPLLPGLDCPAIATLPAGDTQVLVCTGNVHTVLPEDVDAGEVVNIATASGVPPTPPGGPTPDPVTDDDTVTTPLAQDAELEVEKSVTSVGPYTEGDGISYQFVVTNTGNVTLTGVSVTDELAGLSAIVYAWPGAEGVLLAGQSVTATATYTVTAADVNAGNVHNSATAGGTPPSTPSNPTPPPITTPPGEVDTPIAQEPGIEITKSVTSAGPYTEGSVISYQFLVANTGDVTLTNVSVTDELAGLSAITYGWPGAPGVLEVGQSVTATATYTVTAADVNAGNVHNSATAEGTPPSTPTNPTPPPVTTPPGEVDTPIAQEPGLSVQKSVTSAGPYTEGSVISYQFVVENTGDV</sequence>
<dbReference type="EMBL" id="JBHLTF010000002">
    <property type="protein sequence ID" value="MFC0716266.1"/>
    <property type="molecule type" value="Genomic_DNA"/>
</dbReference>
<feature type="compositionally biased region" description="Low complexity" evidence="1">
    <location>
        <begin position="863"/>
        <end position="872"/>
    </location>
</feature>
<evidence type="ECO:0000313" key="7">
    <source>
        <dbReference type="Proteomes" id="UP001589898"/>
    </source>
</evidence>
<dbReference type="Proteomes" id="UP001589898">
    <property type="component" value="Unassembled WGS sequence"/>
</dbReference>
<feature type="region of interest" description="Disordered" evidence="1">
    <location>
        <begin position="863"/>
        <end position="889"/>
    </location>
</feature>
<feature type="compositionally biased region" description="Pro residues" evidence="1">
    <location>
        <begin position="994"/>
        <end position="1007"/>
    </location>
</feature>
<dbReference type="RefSeq" id="WP_386658994.1">
    <property type="nucleotide sequence ID" value="NZ_JBHLTF010000002.1"/>
</dbReference>
<accession>A0ABV6SVK4</accession>
<feature type="signal peptide" evidence="2">
    <location>
        <begin position="1"/>
        <end position="30"/>
    </location>
</feature>
<evidence type="ECO:0000259" key="3">
    <source>
        <dbReference type="Pfam" id="PF01345"/>
    </source>
</evidence>
<feature type="non-terminal residue" evidence="6">
    <location>
        <position position="1052"/>
    </location>
</feature>
<feature type="domain" description="DUF7507" evidence="5">
    <location>
        <begin position="663"/>
        <end position="754"/>
    </location>
</feature>
<evidence type="ECO:0000259" key="4">
    <source>
        <dbReference type="Pfam" id="PF20674"/>
    </source>
</evidence>
<evidence type="ECO:0008006" key="8">
    <source>
        <dbReference type="Google" id="ProtNLM"/>
    </source>
</evidence>
<proteinExistence type="predicted"/>
<evidence type="ECO:0000256" key="1">
    <source>
        <dbReference type="SAM" id="MobiDB-lite"/>
    </source>
</evidence>
<organism evidence="6 7">
    <name type="scientific">Luteimonas padinae</name>
    <dbReference type="NCBI Taxonomy" id="1714359"/>
    <lineage>
        <taxon>Bacteria</taxon>
        <taxon>Pseudomonadati</taxon>
        <taxon>Pseudomonadota</taxon>
        <taxon>Gammaproteobacteria</taxon>
        <taxon>Lysobacterales</taxon>
        <taxon>Lysobacteraceae</taxon>
        <taxon>Luteimonas</taxon>
    </lineage>
</organism>
<dbReference type="Pfam" id="PF20674">
    <property type="entry name" value="SpaA_3"/>
    <property type="match status" value="1"/>
</dbReference>
<keyword evidence="2" id="KW-0732">Signal</keyword>
<dbReference type="InterPro" id="IPR047589">
    <property type="entry name" value="DUF11_rpt"/>
</dbReference>
<dbReference type="InterPro" id="IPR051172">
    <property type="entry name" value="Chlamydia_OmcB"/>
</dbReference>
<feature type="compositionally biased region" description="Pro residues" evidence="1">
    <location>
        <begin position="873"/>
        <end position="886"/>
    </location>
</feature>
<protein>
    <recommendedName>
        <fullName evidence="8">DUF11 domain-containing protein</fullName>
    </recommendedName>
</protein>
<feature type="region of interest" description="Disordered" evidence="1">
    <location>
        <begin position="984"/>
        <end position="1018"/>
    </location>
</feature>
<dbReference type="PANTHER" id="PTHR34819:SF3">
    <property type="entry name" value="CELL SURFACE PROTEIN"/>
    <property type="match status" value="1"/>
</dbReference>
<dbReference type="Pfam" id="PF24346">
    <property type="entry name" value="DUF7507"/>
    <property type="match status" value="3"/>
</dbReference>
<evidence type="ECO:0000256" key="2">
    <source>
        <dbReference type="SAM" id="SignalP"/>
    </source>
</evidence>
<reference evidence="6 7" key="1">
    <citation type="submission" date="2024-09" db="EMBL/GenBank/DDBJ databases">
        <authorList>
            <person name="Sun Q."/>
            <person name="Mori K."/>
        </authorList>
    </citation>
    <scope>NUCLEOTIDE SEQUENCE [LARGE SCALE GENOMIC DNA]</scope>
    <source>
        <strain evidence="6 7">KCTC 52403</strain>
    </source>
</reference>
<evidence type="ECO:0000259" key="5">
    <source>
        <dbReference type="Pfam" id="PF24346"/>
    </source>
</evidence>
<feature type="domain" description="SpaA-like prealbumin fold" evidence="4">
    <location>
        <begin position="282"/>
        <end position="401"/>
    </location>
</feature>
<feature type="domain" description="DUF7507" evidence="5">
    <location>
        <begin position="779"/>
        <end position="876"/>
    </location>
</feature>
<name>A0ABV6SVK4_9GAMM</name>
<feature type="domain" description="DUF7507" evidence="5">
    <location>
        <begin position="898"/>
        <end position="998"/>
    </location>
</feature>
<gene>
    <name evidence="6" type="ORF">ACFFFU_00570</name>
</gene>
<dbReference type="InterPro" id="IPR048834">
    <property type="entry name" value="SpaA_pre-album"/>
</dbReference>